<reference evidence="1" key="1">
    <citation type="journal article" date="2023" name="G3 (Bethesda)">
        <title>Whole genome assembly and annotation of the endangered Caribbean coral Acropora cervicornis.</title>
        <authorList>
            <person name="Selwyn J.D."/>
            <person name="Vollmer S.V."/>
        </authorList>
    </citation>
    <scope>NUCLEOTIDE SEQUENCE</scope>
    <source>
        <strain evidence="1">K2</strain>
    </source>
</reference>
<keyword evidence="2" id="KW-1185">Reference proteome</keyword>
<accession>A0AAD9PVJ4</accession>
<dbReference type="Proteomes" id="UP001249851">
    <property type="component" value="Unassembled WGS sequence"/>
</dbReference>
<dbReference type="Gene3D" id="2.60.120.260">
    <property type="entry name" value="Galactose-binding domain-like"/>
    <property type="match status" value="1"/>
</dbReference>
<evidence type="ECO:0000313" key="2">
    <source>
        <dbReference type="Proteomes" id="UP001249851"/>
    </source>
</evidence>
<proteinExistence type="predicted"/>
<comment type="caution">
    <text evidence="1">The sequence shown here is derived from an EMBL/GenBank/DDBJ whole genome shotgun (WGS) entry which is preliminary data.</text>
</comment>
<name>A0AAD9PVJ4_ACRCE</name>
<dbReference type="AlphaFoldDB" id="A0AAD9PVJ4"/>
<dbReference type="SUPFAM" id="SSF49785">
    <property type="entry name" value="Galactose-binding domain-like"/>
    <property type="match status" value="1"/>
</dbReference>
<dbReference type="Gene3D" id="3.10.100.10">
    <property type="entry name" value="Mannose-Binding Protein A, subunit A"/>
    <property type="match status" value="1"/>
</dbReference>
<organism evidence="1 2">
    <name type="scientific">Acropora cervicornis</name>
    <name type="common">Staghorn coral</name>
    <dbReference type="NCBI Taxonomy" id="6130"/>
    <lineage>
        <taxon>Eukaryota</taxon>
        <taxon>Metazoa</taxon>
        <taxon>Cnidaria</taxon>
        <taxon>Anthozoa</taxon>
        <taxon>Hexacorallia</taxon>
        <taxon>Scleractinia</taxon>
        <taxon>Astrocoeniina</taxon>
        <taxon>Acroporidae</taxon>
        <taxon>Acropora</taxon>
    </lineage>
</organism>
<dbReference type="EMBL" id="JARQWQ010000118">
    <property type="protein sequence ID" value="KAK2549922.1"/>
    <property type="molecule type" value="Genomic_DNA"/>
</dbReference>
<gene>
    <name evidence="1" type="ORF">P5673_029525</name>
</gene>
<dbReference type="InterPro" id="IPR016186">
    <property type="entry name" value="C-type_lectin-like/link_sf"/>
</dbReference>
<dbReference type="InterPro" id="IPR016187">
    <property type="entry name" value="CTDL_fold"/>
</dbReference>
<reference evidence="1" key="2">
    <citation type="journal article" date="2023" name="Science">
        <title>Genomic signatures of disease resistance in endangered staghorn corals.</title>
        <authorList>
            <person name="Vollmer S.V."/>
            <person name="Selwyn J.D."/>
            <person name="Despard B.A."/>
            <person name="Roesel C.L."/>
        </authorList>
    </citation>
    <scope>NUCLEOTIDE SEQUENCE</scope>
    <source>
        <strain evidence="1">K2</strain>
    </source>
</reference>
<protein>
    <submittedName>
        <fullName evidence="1">Uncharacterized protein</fullName>
    </submittedName>
</protein>
<dbReference type="InterPro" id="IPR008979">
    <property type="entry name" value="Galactose-bd-like_sf"/>
</dbReference>
<evidence type="ECO:0000313" key="1">
    <source>
        <dbReference type="EMBL" id="KAK2549922.1"/>
    </source>
</evidence>
<dbReference type="SUPFAM" id="SSF56436">
    <property type="entry name" value="C-type lectin-like"/>
    <property type="match status" value="1"/>
</dbReference>
<feature type="non-terminal residue" evidence="1">
    <location>
        <position position="1"/>
    </location>
</feature>
<sequence length="311" mass="35104">DLAVVDSELKREAIDIHLHNVSLVNHHVVINKAHIGLRELVRWQWPGGSTISSNYWHRGEEDVLKVGESALVTRRSSAWKLAKVKTSSHGFLCQKNERRGSGHSVSHSPHSVVTGKSTYVTDGNIGSCLTIQGNNGRLPWVTITLNRKSFVYKIWIINRQSCCFAEIPKLHIELRNSEQTRAASYKVYNWKKQLKKLIICEPTIMATSLTIFAKGADNLILCEVLVTSADDGLVAHGVLQEVWHKIIDVTRGVISLQNDRRFPNAPDIVTVHEGFDVYDFDTKVYGQRCLQKMESIHSMWLATMHAHYGCT</sequence>